<keyword evidence="1" id="KW-1133">Transmembrane helix</keyword>
<gene>
    <name evidence="2" type="ORF">B0A54_10916</name>
</gene>
<evidence type="ECO:0000313" key="2">
    <source>
        <dbReference type="EMBL" id="TKA40310.1"/>
    </source>
</evidence>
<accession>A0A4U0UW17</accession>
<evidence type="ECO:0000313" key="3">
    <source>
        <dbReference type="Proteomes" id="UP000310066"/>
    </source>
</evidence>
<dbReference type="EMBL" id="NAJP01000034">
    <property type="protein sequence ID" value="TKA40310.1"/>
    <property type="molecule type" value="Genomic_DNA"/>
</dbReference>
<proteinExistence type="predicted"/>
<protein>
    <submittedName>
        <fullName evidence="2">Uncharacterized protein</fullName>
    </submittedName>
</protein>
<dbReference type="AlphaFoldDB" id="A0A4U0UW17"/>
<dbReference type="OrthoDB" id="3916872at2759"/>
<dbReference type="Proteomes" id="UP000310066">
    <property type="component" value="Unassembled WGS sequence"/>
</dbReference>
<reference evidence="2 3" key="1">
    <citation type="submission" date="2017-03" db="EMBL/GenBank/DDBJ databases">
        <title>Genomes of endolithic fungi from Antarctica.</title>
        <authorList>
            <person name="Coleine C."/>
            <person name="Masonjones S."/>
            <person name="Stajich J.E."/>
        </authorList>
    </citation>
    <scope>NUCLEOTIDE SEQUENCE [LARGE SCALE GENOMIC DNA]</scope>
    <source>
        <strain evidence="2 3">CCFEE 5311</strain>
    </source>
</reference>
<keyword evidence="1" id="KW-0812">Transmembrane</keyword>
<evidence type="ECO:0000256" key="1">
    <source>
        <dbReference type="SAM" id="Phobius"/>
    </source>
</evidence>
<organism evidence="2 3">
    <name type="scientific">Friedmanniomyces endolithicus</name>
    <dbReference type="NCBI Taxonomy" id="329885"/>
    <lineage>
        <taxon>Eukaryota</taxon>
        <taxon>Fungi</taxon>
        <taxon>Dikarya</taxon>
        <taxon>Ascomycota</taxon>
        <taxon>Pezizomycotina</taxon>
        <taxon>Dothideomycetes</taxon>
        <taxon>Dothideomycetidae</taxon>
        <taxon>Mycosphaerellales</taxon>
        <taxon>Teratosphaeriaceae</taxon>
        <taxon>Friedmanniomyces</taxon>
    </lineage>
</organism>
<feature type="transmembrane region" description="Helical" evidence="1">
    <location>
        <begin position="91"/>
        <end position="109"/>
    </location>
</feature>
<comment type="caution">
    <text evidence="2">The sequence shown here is derived from an EMBL/GenBank/DDBJ whole genome shotgun (WGS) entry which is preliminary data.</text>
</comment>
<name>A0A4U0UW17_9PEZI</name>
<sequence length="324" mass="34417">MTSPSLGKQLLAALVRRANMMPIVRVLCGKRPLQFTPAWPGLPLSVTLRPTATIPSGSSTATALLPASSTAQEIAAVAPGLLAPDFCAPGLFALVLSVLLLALLFGLIAHSRHLLAAEHGKTLASLVAARESLAACEAAATADGISRAALVGQHSELSACAQRRIDELETLVRELQSAMPPPRPAYSDAATMTTISAPPPAPATTATDVVSLVPAATGGESMAKALEEALEAQKKVAEAHLEQTYWDVSHALKARSGIREREKNDRRVMAGLRMAFAQMGWGTECMAFQRAEQAAMLPIAAPSTELAPSFREWVYYWALDKRHR</sequence>
<keyword evidence="1" id="KW-0472">Membrane</keyword>